<accession>A0ACB9INE0</accession>
<evidence type="ECO:0000313" key="1">
    <source>
        <dbReference type="EMBL" id="KAI3809753.1"/>
    </source>
</evidence>
<sequence>MNVVISIASSSTSILSLNKSSSSPLDKVGMGSKTNTWSDQWGTGVFDDEEKDYEKQNNKSNNNNKKMDQVKAAASTGLVKAKSAAIVGAHKVKKGTSTGFKWIKNKCSSSK</sequence>
<evidence type="ECO:0000313" key="2">
    <source>
        <dbReference type="Proteomes" id="UP001056120"/>
    </source>
</evidence>
<proteinExistence type="predicted"/>
<protein>
    <submittedName>
        <fullName evidence="1">Uncharacterized protein</fullName>
    </submittedName>
</protein>
<dbReference type="Proteomes" id="UP001056120">
    <property type="component" value="Linkage Group LG07"/>
</dbReference>
<organism evidence="1 2">
    <name type="scientific">Smallanthus sonchifolius</name>
    <dbReference type="NCBI Taxonomy" id="185202"/>
    <lineage>
        <taxon>Eukaryota</taxon>
        <taxon>Viridiplantae</taxon>
        <taxon>Streptophyta</taxon>
        <taxon>Embryophyta</taxon>
        <taxon>Tracheophyta</taxon>
        <taxon>Spermatophyta</taxon>
        <taxon>Magnoliopsida</taxon>
        <taxon>eudicotyledons</taxon>
        <taxon>Gunneridae</taxon>
        <taxon>Pentapetalae</taxon>
        <taxon>asterids</taxon>
        <taxon>campanulids</taxon>
        <taxon>Asterales</taxon>
        <taxon>Asteraceae</taxon>
        <taxon>Asteroideae</taxon>
        <taxon>Heliantheae alliance</taxon>
        <taxon>Millerieae</taxon>
        <taxon>Smallanthus</taxon>
    </lineage>
</organism>
<name>A0ACB9INE0_9ASTR</name>
<reference evidence="2" key="1">
    <citation type="journal article" date="2022" name="Mol. Ecol. Resour.">
        <title>The genomes of chicory, endive, great burdock and yacon provide insights into Asteraceae palaeo-polyploidization history and plant inulin production.</title>
        <authorList>
            <person name="Fan W."/>
            <person name="Wang S."/>
            <person name="Wang H."/>
            <person name="Wang A."/>
            <person name="Jiang F."/>
            <person name="Liu H."/>
            <person name="Zhao H."/>
            <person name="Xu D."/>
            <person name="Zhang Y."/>
        </authorList>
    </citation>
    <scope>NUCLEOTIDE SEQUENCE [LARGE SCALE GENOMIC DNA]</scope>
    <source>
        <strain evidence="2">cv. Yunnan</strain>
    </source>
</reference>
<keyword evidence="2" id="KW-1185">Reference proteome</keyword>
<comment type="caution">
    <text evidence="1">The sequence shown here is derived from an EMBL/GenBank/DDBJ whole genome shotgun (WGS) entry which is preliminary data.</text>
</comment>
<dbReference type="EMBL" id="CM042024">
    <property type="protein sequence ID" value="KAI3809753.1"/>
    <property type="molecule type" value="Genomic_DNA"/>
</dbReference>
<reference evidence="1 2" key="2">
    <citation type="journal article" date="2022" name="Mol. Ecol. Resour.">
        <title>The genomes of chicory, endive, great burdock and yacon provide insights into Asteraceae paleo-polyploidization history and plant inulin production.</title>
        <authorList>
            <person name="Fan W."/>
            <person name="Wang S."/>
            <person name="Wang H."/>
            <person name="Wang A."/>
            <person name="Jiang F."/>
            <person name="Liu H."/>
            <person name="Zhao H."/>
            <person name="Xu D."/>
            <person name="Zhang Y."/>
        </authorList>
    </citation>
    <scope>NUCLEOTIDE SEQUENCE [LARGE SCALE GENOMIC DNA]</scope>
    <source>
        <strain evidence="2">cv. Yunnan</strain>
        <tissue evidence="1">Leaves</tissue>
    </source>
</reference>
<gene>
    <name evidence="1" type="ORF">L1987_19353</name>
</gene>